<reference evidence="2" key="1">
    <citation type="submission" date="2021-04" db="EMBL/GenBank/DDBJ databases">
        <authorList>
            <consortium name="Molecular Ecology Group"/>
        </authorList>
    </citation>
    <scope>NUCLEOTIDE SEQUENCE</scope>
</reference>
<keyword evidence="3" id="KW-1185">Reference proteome</keyword>
<dbReference type="AlphaFoldDB" id="A0A8S3YU59"/>
<name>A0A8S3YU59_9EUPU</name>
<sequence length="672" mass="72756">MASSAEQIPLPGTGSLSAKSFLGEDLTCFPLALLQECYQRVSELHTALCLLDKAGTHLTQTLVKVLEHTAYRCVGGVLRDRLGDVFTAAASQPHQAIVQELESVIAGLISTEKQQMDLQSSDQTLCQVALLVTKMESQYFSQCHRKMSDLLQVLLHLQGEDPAASEVVTQLLFQLGLITELQSSDRAAISLPSNPWASQHLRVSVPEVEPQSSTGLRLGPFLDKQNYLDENKGHFFADATEERSEGKETEKEGIPTVSVTAGSFESASYVPSHIARQGLAAFSSGPLSSISDQPVHLKHIEHGSHHLRPVTESQTGSHGSPVPVIVSSRSQLATEEELESVINLLSGIGYGSASPMQVIPEVMPAQGSMQLTVPQIYRTLSPLSDTHLEDRRKSQVHRRSEGCLDLSAMGHHMWPHQHQCHHRASLPSVQIFSASGHRCGYDPPSPVPPYVRDSPSPNYSLRDPPSPGYFHGDPPSPFRTNYAKTLGIHPAAVRPSMLSPVQWSAGPPASLSSSRLGGLEPNMNQHGTWPVYGGMSSVSPSVAETSSWVGTQDCSDLSDDSSNEDQFFTVGKDLSHLINPKDGSSDDEADSGRPDLSKSSNTWPPPDPRASMNLGRGLTPELLGPPETCNSHKPIQMQWSDPLSARSVWQPASQDPSHQKTSHSMQGFGGAH</sequence>
<proteinExistence type="predicted"/>
<feature type="region of interest" description="Disordered" evidence="1">
    <location>
        <begin position="540"/>
        <end position="672"/>
    </location>
</feature>
<comment type="caution">
    <text evidence="2">The sequence shown here is derived from an EMBL/GenBank/DDBJ whole genome shotgun (WGS) entry which is preliminary data.</text>
</comment>
<evidence type="ECO:0000256" key="1">
    <source>
        <dbReference type="SAM" id="MobiDB-lite"/>
    </source>
</evidence>
<organism evidence="2 3">
    <name type="scientific">Candidula unifasciata</name>
    <dbReference type="NCBI Taxonomy" id="100452"/>
    <lineage>
        <taxon>Eukaryota</taxon>
        <taxon>Metazoa</taxon>
        <taxon>Spiralia</taxon>
        <taxon>Lophotrochozoa</taxon>
        <taxon>Mollusca</taxon>
        <taxon>Gastropoda</taxon>
        <taxon>Heterobranchia</taxon>
        <taxon>Euthyneura</taxon>
        <taxon>Panpulmonata</taxon>
        <taxon>Eupulmonata</taxon>
        <taxon>Stylommatophora</taxon>
        <taxon>Helicina</taxon>
        <taxon>Helicoidea</taxon>
        <taxon>Geomitridae</taxon>
        <taxon>Candidula</taxon>
    </lineage>
</organism>
<dbReference type="EMBL" id="CAJHNH020000593">
    <property type="protein sequence ID" value="CAG5118700.1"/>
    <property type="molecule type" value="Genomic_DNA"/>
</dbReference>
<evidence type="ECO:0000313" key="3">
    <source>
        <dbReference type="Proteomes" id="UP000678393"/>
    </source>
</evidence>
<protein>
    <submittedName>
        <fullName evidence="2">Uncharacterized protein</fullName>
    </submittedName>
</protein>
<feature type="region of interest" description="Disordered" evidence="1">
    <location>
        <begin position="443"/>
        <end position="474"/>
    </location>
</feature>
<feature type="compositionally biased region" description="Polar residues" evidence="1">
    <location>
        <begin position="628"/>
        <end position="641"/>
    </location>
</feature>
<gene>
    <name evidence="2" type="ORF">CUNI_LOCUS4258</name>
</gene>
<evidence type="ECO:0000313" key="2">
    <source>
        <dbReference type="EMBL" id="CAG5118700.1"/>
    </source>
</evidence>
<dbReference type="Proteomes" id="UP000678393">
    <property type="component" value="Unassembled WGS sequence"/>
</dbReference>
<accession>A0A8S3YU59</accession>
<dbReference type="OrthoDB" id="6086695at2759"/>
<feature type="region of interest" description="Disordered" evidence="1">
    <location>
        <begin position="501"/>
        <end position="522"/>
    </location>
</feature>